<keyword evidence="3" id="KW-1185">Reference proteome</keyword>
<organism evidence="2 3">
    <name type="scientific">Dreissena polymorpha</name>
    <name type="common">Zebra mussel</name>
    <name type="synonym">Mytilus polymorpha</name>
    <dbReference type="NCBI Taxonomy" id="45954"/>
    <lineage>
        <taxon>Eukaryota</taxon>
        <taxon>Metazoa</taxon>
        <taxon>Spiralia</taxon>
        <taxon>Lophotrochozoa</taxon>
        <taxon>Mollusca</taxon>
        <taxon>Bivalvia</taxon>
        <taxon>Autobranchia</taxon>
        <taxon>Heteroconchia</taxon>
        <taxon>Euheterodonta</taxon>
        <taxon>Imparidentia</taxon>
        <taxon>Neoheterodontei</taxon>
        <taxon>Myida</taxon>
        <taxon>Dreissenoidea</taxon>
        <taxon>Dreissenidae</taxon>
        <taxon>Dreissena</taxon>
    </lineage>
</organism>
<proteinExistence type="predicted"/>
<dbReference type="EMBL" id="JAIWYP010000001">
    <property type="protein sequence ID" value="KAH3885659.1"/>
    <property type="molecule type" value="Genomic_DNA"/>
</dbReference>
<feature type="compositionally biased region" description="Acidic residues" evidence="1">
    <location>
        <begin position="24"/>
        <end position="39"/>
    </location>
</feature>
<accession>A0A9D4RYE4</accession>
<dbReference type="AlphaFoldDB" id="A0A9D4RYE4"/>
<gene>
    <name evidence="2" type="ORF">DPMN_009654</name>
</gene>
<sequence length="52" mass="5632">MAHIFDSDSDDSEFSGFGSSDIDLPLDESDDVSFSDDDAPVVISDDATWTQD</sequence>
<feature type="compositionally biased region" description="Low complexity" evidence="1">
    <location>
        <begin position="14"/>
        <end position="23"/>
    </location>
</feature>
<evidence type="ECO:0000313" key="3">
    <source>
        <dbReference type="Proteomes" id="UP000828390"/>
    </source>
</evidence>
<comment type="caution">
    <text evidence="2">The sequence shown here is derived from an EMBL/GenBank/DDBJ whole genome shotgun (WGS) entry which is preliminary data.</text>
</comment>
<reference evidence="2" key="2">
    <citation type="submission" date="2020-11" db="EMBL/GenBank/DDBJ databases">
        <authorList>
            <person name="McCartney M.A."/>
            <person name="Auch B."/>
            <person name="Kono T."/>
            <person name="Mallez S."/>
            <person name="Becker A."/>
            <person name="Gohl D.M."/>
            <person name="Silverstein K.A.T."/>
            <person name="Koren S."/>
            <person name="Bechman K.B."/>
            <person name="Herman A."/>
            <person name="Abrahante J.E."/>
            <person name="Garbe J."/>
        </authorList>
    </citation>
    <scope>NUCLEOTIDE SEQUENCE</scope>
    <source>
        <strain evidence="2">Duluth1</strain>
        <tissue evidence="2">Whole animal</tissue>
    </source>
</reference>
<reference evidence="2" key="1">
    <citation type="journal article" date="2019" name="bioRxiv">
        <title>The Genome of the Zebra Mussel, Dreissena polymorpha: A Resource for Invasive Species Research.</title>
        <authorList>
            <person name="McCartney M.A."/>
            <person name="Auch B."/>
            <person name="Kono T."/>
            <person name="Mallez S."/>
            <person name="Zhang Y."/>
            <person name="Obille A."/>
            <person name="Becker A."/>
            <person name="Abrahante J.E."/>
            <person name="Garbe J."/>
            <person name="Badalamenti J.P."/>
            <person name="Herman A."/>
            <person name="Mangelson H."/>
            <person name="Liachko I."/>
            <person name="Sullivan S."/>
            <person name="Sone E.D."/>
            <person name="Koren S."/>
            <person name="Silverstein K.A.T."/>
            <person name="Beckman K.B."/>
            <person name="Gohl D.M."/>
        </authorList>
    </citation>
    <scope>NUCLEOTIDE SEQUENCE</scope>
    <source>
        <strain evidence="2">Duluth1</strain>
        <tissue evidence="2">Whole animal</tissue>
    </source>
</reference>
<dbReference type="Proteomes" id="UP000828390">
    <property type="component" value="Unassembled WGS sequence"/>
</dbReference>
<protein>
    <submittedName>
        <fullName evidence="2">Uncharacterized protein</fullName>
    </submittedName>
</protein>
<evidence type="ECO:0000313" key="2">
    <source>
        <dbReference type="EMBL" id="KAH3885659.1"/>
    </source>
</evidence>
<feature type="region of interest" description="Disordered" evidence="1">
    <location>
        <begin position="1"/>
        <end position="52"/>
    </location>
</feature>
<name>A0A9D4RYE4_DREPO</name>
<evidence type="ECO:0000256" key="1">
    <source>
        <dbReference type="SAM" id="MobiDB-lite"/>
    </source>
</evidence>